<sequence>MIKLTFPQLAVACFCSFRFNLCKMGRKPCCDKVGLKRGAWSIEEDRMLMNFIHSNGIKCWRLVPKLAGLLRCGKSCRLRWMNYLRPDLKRGAFSEAEEDQLVDLHSRLGNRWSKIAAHFPGRTDNEIKNHWNTRIKRKLKFLGLDPEGHKPPIEPAEDCDAKENPFAAMKDVVGDINVELKLLENPVSKEETRIDHHHSCSDQNTSSKALREDSDSGWSSFPSHTDLQSDSCLSRSMEESAAWSNEWPNYVKYLAHSLSRHTILSGEIQRSAKILAASNTLPSPYQKKALQKFLLFALK</sequence>
<feature type="compositionally biased region" description="Basic and acidic residues" evidence="5">
    <location>
        <begin position="189"/>
        <end position="200"/>
    </location>
</feature>
<comment type="caution">
    <text evidence="8">The sequence shown here is derived from an EMBL/GenBank/DDBJ whole genome shotgun (WGS) entry which is preliminary data.</text>
</comment>
<dbReference type="SUPFAM" id="SSF46689">
    <property type="entry name" value="Homeodomain-like"/>
    <property type="match status" value="1"/>
</dbReference>
<dbReference type="PROSITE" id="PS50090">
    <property type="entry name" value="MYB_LIKE"/>
    <property type="match status" value="2"/>
</dbReference>
<evidence type="ECO:0000256" key="5">
    <source>
        <dbReference type="SAM" id="MobiDB-lite"/>
    </source>
</evidence>
<dbReference type="CDD" id="cd00167">
    <property type="entry name" value="SANT"/>
    <property type="match status" value="2"/>
</dbReference>
<proteinExistence type="predicted"/>
<dbReference type="Pfam" id="PF00249">
    <property type="entry name" value="Myb_DNA-binding"/>
    <property type="match status" value="2"/>
</dbReference>
<organism evidence="8 9">
    <name type="scientific">Dovyalis caffra</name>
    <dbReference type="NCBI Taxonomy" id="77055"/>
    <lineage>
        <taxon>Eukaryota</taxon>
        <taxon>Viridiplantae</taxon>
        <taxon>Streptophyta</taxon>
        <taxon>Embryophyta</taxon>
        <taxon>Tracheophyta</taxon>
        <taxon>Spermatophyta</taxon>
        <taxon>Magnoliopsida</taxon>
        <taxon>eudicotyledons</taxon>
        <taxon>Gunneridae</taxon>
        <taxon>Pentapetalae</taxon>
        <taxon>rosids</taxon>
        <taxon>fabids</taxon>
        <taxon>Malpighiales</taxon>
        <taxon>Salicaceae</taxon>
        <taxon>Flacourtieae</taxon>
        <taxon>Dovyalis</taxon>
    </lineage>
</organism>
<feature type="domain" description="Myb-like" evidence="6">
    <location>
        <begin position="32"/>
        <end position="84"/>
    </location>
</feature>
<gene>
    <name evidence="8" type="ORF">DCAF_LOCUS8971</name>
</gene>
<keyword evidence="9" id="KW-1185">Reference proteome</keyword>
<dbReference type="PANTHER" id="PTHR47999:SF120">
    <property type="entry name" value="MYB FAMILY PROTEIN"/>
    <property type="match status" value="1"/>
</dbReference>
<evidence type="ECO:0000313" key="8">
    <source>
        <dbReference type="EMBL" id="CAK7332421.1"/>
    </source>
</evidence>
<dbReference type="EMBL" id="CAWUPB010000913">
    <property type="protein sequence ID" value="CAK7332421.1"/>
    <property type="molecule type" value="Genomic_DNA"/>
</dbReference>
<dbReference type="AlphaFoldDB" id="A0AAV1RB59"/>
<evidence type="ECO:0000256" key="4">
    <source>
        <dbReference type="ARBA" id="ARBA00023242"/>
    </source>
</evidence>
<evidence type="ECO:0000313" key="9">
    <source>
        <dbReference type="Proteomes" id="UP001314170"/>
    </source>
</evidence>
<dbReference type="InterPro" id="IPR015495">
    <property type="entry name" value="Myb_TF_plants"/>
</dbReference>
<protein>
    <submittedName>
        <fullName evidence="8">Uncharacterized protein</fullName>
    </submittedName>
</protein>
<dbReference type="InterPro" id="IPR001005">
    <property type="entry name" value="SANT/Myb"/>
</dbReference>
<evidence type="ECO:0000256" key="2">
    <source>
        <dbReference type="ARBA" id="ARBA00022737"/>
    </source>
</evidence>
<feature type="region of interest" description="Disordered" evidence="5">
    <location>
        <begin position="189"/>
        <end position="229"/>
    </location>
</feature>
<feature type="compositionally biased region" description="Polar residues" evidence="5">
    <location>
        <begin position="216"/>
        <end position="229"/>
    </location>
</feature>
<reference evidence="8 9" key="1">
    <citation type="submission" date="2024-01" db="EMBL/GenBank/DDBJ databases">
        <authorList>
            <person name="Waweru B."/>
        </authorList>
    </citation>
    <scope>NUCLEOTIDE SEQUENCE [LARGE SCALE GENOMIC DNA]</scope>
</reference>
<dbReference type="Proteomes" id="UP001314170">
    <property type="component" value="Unassembled WGS sequence"/>
</dbReference>
<keyword evidence="2" id="KW-0677">Repeat</keyword>
<dbReference type="InterPro" id="IPR017930">
    <property type="entry name" value="Myb_dom"/>
</dbReference>
<name>A0AAV1RB59_9ROSI</name>
<evidence type="ECO:0000256" key="3">
    <source>
        <dbReference type="ARBA" id="ARBA00023125"/>
    </source>
</evidence>
<dbReference type="GO" id="GO:0003677">
    <property type="term" value="F:DNA binding"/>
    <property type="evidence" value="ECO:0007669"/>
    <property type="project" value="UniProtKB-KW"/>
</dbReference>
<dbReference type="SMART" id="SM00717">
    <property type="entry name" value="SANT"/>
    <property type="match status" value="2"/>
</dbReference>
<dbReference type="PANTHER" id="PTHR47999">
    <property type="entry name" value="TRANSCRIPTION FACTOR MYB8-RELATED-RELATED"/>
    <property type="match status" value="1"/>
</dbReference>
<keyword evidence="4" id="KW-0539">Nucleus</keyword>
<evidence type="ECO:0000259" key="7">
    <source>
        <dbReference type="PROSITE" id="PS51294"/>
    </source>
</evidence>
<dbReference type="FunFam" id="1.10.10.60:FF:000001">
    <property type="entry name" value="MYB-related transcription factor"/>
    <property type="match status" value="1"/>
</dbReference>
<feature type="domain" description="Myb-like" evidence="6">
    <location>
        <begin position="85"/>
        <end position="135"/>
    </location>
</feature>
<accession>A0AAV1RB59</accession>
<evidence type="ECO:0000256" key="1">
    <source>
        <dbReference type="ARBA" id="ARBA00004123"/>
    </source>
</evidence>
<feature type="domain" description="HTH myb-type" evidence="7">
    <location>
        <begin position="32"/>
        <end position="84"/>
    </location>
</feature>
<keyword evidence="3" id="KW-0238">DNA-binding</keyword>
<dbReference type="PROSITE" id="PS51294">
    <property type="entry name" value="HTH_MYB"/>
    <property type="match status" value="2"/>
</dbReference>
<dbReference type="GO" id="GO:0005634">
    <property type="term" value="C:nucleus"/>
    <property type="evidence" value="ECO:0007669"/>
    <property type="project" value="UniProtKB-SubCell"/>
</dbReference>
<comment type="subcellular location">
    <subcellularLocation>
        <location evidence="1">Nucleus</location>
    </subcellularLocation>
</comment>
<evidence type="ECO:0000259" key="6">
    <source>
        <dbReference type="PROSITE" id="PS50090"/>
    </source>
</evidence>
<dbReference type="InterPro" id="IPR009057">
    <property type="entry name" value="Homeodomain-like_sf"/>
</dbReference>
<dbReference type="Gene3D" id="1.10.10.60">
    <property type="entry name" value="Homeodomain-like"/>
    <property type="match status" value="2"/>
</dbReference>
<feature type="domain" description="HTH myb-type" evidence="7">
    <location>
        <begin position="85"/>
        <end position="139"/>
    </location>
</feature>